<feature type="compositionally biased region" description="Polar residues" evidence="1">
    <location>
        <begin position="282"/>
        <end position="291"/>
    </location>
</feature>
<feature type="region of interest" description="Disordered" evidence="1">
    <location>
        <begin position="258"/>
        <end position="292"/>
    </location>
</feature>
<evidence type="ECO:0000313" key="3">
    <source>
        <dbReference type="Proteomes" id="UP000001072"/>
    </source>
</evidence>
<evidence type="ECO:0000256" key="1">
    <source>
        <dbReference type="SAM" id="MobiDB-lite"/>
    </source>
</evidence>
<dbReference type="VEuPathDB" id="FungiDB:MELLADRAFT_102653"/>
<reference evidence="3" key="1">
    <citation type="journal article" date="2011" name="Proc. Natl. Acad. Sci. U.S.A.">
        <title>Obligate biotrophy features unraveled by the genomic analysis of rust fungi.</title>
        <authorList>
            <person name="Duplessis S."/>
            <person name="Cuomo C.A."/>
            <person name="Lin Y.-C."/>
            <person name="Aerts A."/>
            <person name="Tisserant E."/>
            <person name="Veneault-Fourrey C."/>
            <person name="Joly D.L."/>
            <person name="Hacquard S."/>
            <person name="Amselem J."/>
            <person name="Cantarel B.L."/>
            <person name="Chiu R."/>
            <person name="Coutinho P.M."/>
            <person name="Feau N."/>
            <person name="Field M."/>
            <person name="Frey P."/>
            <person name="Gelhaye E."/>
            <person name="Goldberg J."/>
            <person name="Grabherr M.G."/>
            <person name="Kodira C.D."/>
            <person name="Kohler A."/>
            <person name="Kuees U."/>
            <person name="Lindquist E.A."/>
            <person name="Lucas S.M."/>
            <person name="Mago R."/>
            <person name="Mauceli E."/>
            <person name="Morin E."/>
            <person name="Murat C."/>
            <person name="Pangilinan J.L."/>
            <person name="Park R."/>
            <person name="Pearson M."/>
            <person name="Quesneville H."/>
            <person name="Rouhier N."/>
            <person name="Sakthikumar S."/>
            <person name="Salamov A.A."/>
            <person name="Schmutz J."/>
            <person name="Selles B."/>
            <person name="Shapiro H."/>
            <person name="Tanguay P."/>
            <person name="Tuskan G.A."/>
            <person name="Henrissat B."/>
            <person name="Van de Peer Y."/>
            <person name="Rouze P."/>
            <person name="Ellis J.G."/>
            <person name="Dodds P.N."/>
            <person name="Schein J.E."/>
            <person name="Zhong S."/>
            <person name="Hamelin R.C."/>
            <person name="Grigoriev I.V."/>
            <person name="Szabo L.J."/>
            <person name="Martin F."/>
        </authorList>
    </citation>
    <scope>NUCLEOTIDE SEQUENCE [LARGE SCALE GENOMIC DNA]</scope>
    <source>
        <strain evidence="3">98AG31 / pathotype 3-4-7</strain>
    </source>
</reference>
<proteinExistence type="predicted"/>
<dbReference type="Proteomes" id="UP000001072">
    <property type="component" value="Unassembled WGS sequence"/>
</dbReference>
<sequence>MSNLVPDLQTPSIATPEALLESSLSSNALVEQGAICMNDLFEDPTHHLDGDESPAKPPNLSPLHRKGTNARKIFEAKHEVVIEVNFKIHVDQEVTVVIESSNTSSCKRKAATVNVIDSKVFNASGVRRLKQCLYGMSFKEFREICAGICEEYSTGMKQIVLSSEVAPNLIWKASVGGSKFELHNYTHWFEFVNFISQPKKCKGSLTIITRSAKAAAAQEAQVSTVRELIANTNGSMAKDIEMEAMSKELQFSCGQERSSHPALLGHPSPSGSNDAPSLVNDYENNAGTPQSDDIEIESHYKRSYIECPISGLLKIYTHECDPKLCAQLPCKTYVDFWFDIHAHHMKHKMK</sequence>
<dbReference type="KEGG" id="mlr:MELLADRAFT_102653"/>
<dbReference type="HOGENOM" id="CLU_792443_0_0_1"/>
<gene>
    <name evidence="2" type="ORF">MELLADRAFT_102653</name>
</gene>
<evidence type="ECO:0000313" key="2">
    <source>
        <dbReference type="EMBL" id="EGG10892.1"/>
    </source>
</evidence>
<dbReference type="GeneID" id="18921741"/>
<name>F4R8Y7_MELLP</name>
<dbReference type="AlphaFoldDB" id="F4R8Y7"/>
<keyword evidence="3" id="KW-1185">Reference proteome</keyword>
<dbReference type="EMBL" id="GL883093">
    <property type="protein sequence ID" value="EGG10892.1"/>
    <property type="molecule type" value="Genomic_DNA"/>
</dbReference>
<organism evidence="3">
    <name type="scientific">Melampsora larici-populina (strain 98AG31 / pathotype 3-4-7)</name>
    <name type="common">Poplar leaf rust fungus</name>
    <dbReference type="NCBI Taxonomy" id="747676"/>
    <lineage>
        <taxon>Eukaryota</taxon>
        <taxon>Fungi</taxon>
        <taxon>Dikarya</taxon>
        <taxon>Basidiomycota</taxon>
        <taxon>Pucciniomycotina</taxon>
        <taxon>Pucciniomycetes</taxon>
        <taxon>Pucciniales</taxon>
        <taxon>Melampsoraceae</taxon>
        <taxon>Melampsora</taxon>
    </lineage>
</organism>
<dbReference type="RefSeq" id="XP_007405494.1">
    <property type="nucleotide sequence ID" value="XM_007405432.1"/>
</dbReference>
<dbReference type="OrthoDB" id="10592639at2759"/>
<protein>
    <submittedName>
        <fullName evidence="2">Uncharacterized protein</fullName>
    </submittedName>
</protein>
<dbReference type="InParanoid" id="F4R8Y7"/>
<accession>F4R8Y7</accession>
<feature type="region of interest" description="Disordered" evidence="1">
    <location>
        <begin position="46"/>
        <end position="65"/>
    </location>
</feature>